<organism evidence="1 2">
    <name type="scientific">Rhizobium leguminosarum</name>
    <dbReference type="NCBI Taxonomy" id="384"/>
    <lineage>
        <taxon>Bacteria</taxon>
        <taxon>Pseudomonadati</taxon>
        <taxon>Pseudomonadota</taxon>
        <taxon>Alphaproteobacteria</taxon>
        <taxon>Hyphomicrobiales</taxon>
        <taxon>Rhizobiaceae</taxon>
        <taxon>Rhizobium/Agrobacterium group</taxon>
        <taxon>Rhizobium</taxon>
    </lineage>
</organism>
<evidence type="ECO:0000313" key="2">
    <source>
        <dbReference type="Proteomes" id="UP000238523"/>
    </source>
</evidence>
<accession>A0A2K9Z0Y2</accession>
<reference evidence="1 2" key="1">
    <citation type="submission" date="2017-11" db="EMBL/GenBank/DDBJ databases">
        <title>Complete genome of Rhizobium leguminosarum Norway, an ineffective micro-symbiont.</title>
        <authorList>
            <person name="Hoffrichter A."/>
            <person name="Liang J."/>
            <person name="Brachmann A."/>
            <person name="Marin M."/>
        </authorList>
    </citation>
    <scope>NUCLEOTIDE SEQUENCE [LARGE SCALE GENOMIC DNA]</scope>
    <source>
        <strain evidence="1 2">Norway</strain>
    </source>
</reference>
<protein>
    <submittedName>
        <fullName evidence="1">Uncharacterized protein</fullName>
    </submittedName>
</protein>
<dbReference type="EMBL" id="CP025012">
    <property type="protein sequence ID" value="AUW41894.1"/>
    <property type="molecule type" value="Genomic_DNA"/>
</dbReference>
<dbReference type="AlphaFoldDB" id="A0A2K9Z0Y2"/>
<dbReference type="Proteomes" id="UP000238523">
    <property type="component" value="Chromosome"/>
</dbReference>
<evidence type="ECO:0000313" key="1">
    <source>
        <dbReference type="EMBL" id="AUW41894.1"/>
    </source>
</evidence>
<proteinExistence type="predicted"/>
<name>A0A2K9Z0Y2_RHILE</name>
<sequence>MRWTQRRCGQRPCDETPAAACRIAITLSPVSMRCEIHQYYGTFGFSLAIVTQKTYNEFQGKVLTG</sequence>
<gene>
    <name evidence="1" type="ORF">CUJ84_Chr001504</name>
</gene>